<feature type="compositionally biased region" description="Polar residues" evidence="1">
    <location>
        <begin position="351"/>
        <end position="382"/>
    </location>
</feature>
<dbReference type="EMBL" id="LSSN01000195">
    <property type="protein sequence ID" value="OMJ25293.1"/>
    <property type="molecule type" value="Genomic_DNA"/>
</dbReference>
<feature type="compositionally biased region" description="Polar residues" evidence="1">
    <location>
        <begin position="134"/>
        <end position="154"/>
    </location>
</feature>
<evidence type="ECO:0000313" key="2">
    <source>
        <dbReference type="EMBL" id="OMJ25293.1"/>
    </source>
</evidence>
<dbReference type="Proteomes" id="UP000187283">
    <property type="component" value="Unassembled WGS sequence"/>
</dbReference>
<feature type="region of interest" description="Disordered" evidence="1">
    <location>
        <begin position="1"/>
        <end position="483"/>
    </location>
</feature>
<organism evidence="2 3">
    <name type="scientific">Smittium culicis</name>
    <dbReference type="NCBI Taxonomy" id="133412"/>
    <lineage>
        <taxon>Eukaryota</taxon>
        <taxon>Fungi</taxon>
        <taxon>Fungi incertae sedis</taxon>
        <taxon>Zoopagomycota</taxon>
        <taxon>Kickxellomycotina</taxon>
        <taxon>Harpellomycetes</taxon>
        <taxon>Harpellales</taxon>
        <taxon>Legeriomycetaceae</taxon>
        <taxon>Smittium</taxon>
    </lineage>
</organism>
<name>A0A1R1YEI0_9FUNG</name>
<feature type="compositionally biased region" description="Low complexity" evidence="1">
    <location>
        <begin position="84"/>
        <end position="96"/>
    </location>
</feature>
<feature type="compositionally biased region" description="Low complexity" evidence="1">
    <location>
        <begin position="1"/>
        <end position="17"/>
    </location>
</feature>
<comment type="caution">
    <text evidence="2">The sequence shown here is derived from an EMBL/GenBank/DDBJ whole genome shotgun (WGS) entry which is preliminary data.</text>
</comment>
<feature type="compositionally biased region" description="Basic and acidic residues" evidence="1">
    <location>
        <begin position="383"/>
        <end position="410"/>
    </location>
</feature>
<gene>
    <name evidence="2" type="ORF">AYI70_g999</name>
</gene>
<dbReference type="AlphaFoldDB" id="A0A1R1YEI0"/>
<feature type="compositionally biased region" description="Basic residues" evidence="1">
    <location>
        <begin position="216"/>
        <end position="225"/>
    </location>
</feature>
<evidence type="ECO:0000313" key="3">
    <source>
        <dbReference type="Proteomes" id="UP000187283"/>
    </source>
</evidence>
<reference evidence="2 3" key="1">
    <citation type="submission" date="2017-01" db="EMBL/GenBank/DDBJ databases">
        <authorList>
            <person name="Mah S.A."/>
            <person name="Swanson W.J."/>
            <person name="Moy G.W."/>
            <person name="Vacquier V.D."/>
        </authorList>
    </citation>
    <scope>NUCLEOTIDE SEQUENCE [LARGE SCALE GENOMIC DNA]</scope>
    <source>
        <strain evidence="2 3">GSMNP</strain>
    </source>
</reference>
<feature type="compositionally biased region" description="Low complexity" evidence="1">
    <location>
        <begin position="308"/>
        <end position="319"/>
    </location>
</feature>
<evidence type="ECO:0000256" key="1">
    <source>
        <dbReference type="SAM" id="MobiDB-lite"/>
    </source>
</evidence>
<dbReference type="OrthoDB" id="5661795at2759"/>
<proteinExistence type="predicted"/>
<feature type="compositionally biased region" description="Polar residues" evidence="1">
    <location>
        <begin position="235"/>
        <end position="245"/>
    </location>
</feature>
<dbReference type="STRING" id="133412.A0A1R1YEI0"/>
<protein>
    <submittedName>
        <fullName evidence="2">Uncharacterized protein</fullName>
    </submittedName>
</protein>
<feature type="compositionally biased region" description="Polar residues" evidence="1">
    <location>
        <begin position="164"/>
        <end position="178"/>
    </location>
</feature>
<sequence>MNLRYSLRSASMASSASEGEHESSAKIPSSPSARKTPLRAARSSAKKVLTSKQQKTPNKAIEVKIENSEADTNKDSAADKLVHSSSTPAKSSVSKPKPTENIETPNSVKRRGRPPKILLEKIETPKLSLEDHTLNITPPNTVLSTKQVLSTIKDTPTVKRARSNKSSDSLPPTPTTASRKSKRSAPIEEPVPENLAEISIASNISTPLENSPKSSSSKKSKKKAAKSAEKVNMSIEKSNNNSNLNPDIPPPKPQTSSHSTPKSGPRSAKDSKPQASGSFRELKPPVFDLGSPKDSKATPLAEKSPKISTFSSTSSNNTSKLVSPKSESVIPSSTPASNNKKKSKNGNSINQQFTPTASHDPSVNKNKNTNSPSATINEPTNSESKHTPKSHDKHTPKSHDKHTPKSDANKHNITHIEPSPSIMPVGAQSNENKKRKNKNISKISESANLPVLTQVNSNNTTDNNVDDDAPEVMSAKPNSKKSGNLSNVAAQEALLLIKNSQKAEKAKKLKIAKRKYKLEKQKKGLVDASKLVDNVVLPSYLESKITGSAGLRETSAMYVGNSVDNDVINQKVDRLLQNISNPNKKKKSKKQKLVKDDEGSIVVEPLPMNILASVNLESEDKPEPVVVKKTLKRKRRKANRMNVASANDEKVVAGFTVVNLSETSSGANNEIAGNHILRPFSGDSQTTKSLKDSLLSTKRIKRKKVFSPFANK</sequence>
<feature type="compositionally biased region" description="Polar residues" evidence="1">
    <location>
        <begin position="200"/>
        <end position="209"/>
    </location>
</feature>
<feature type="compositionally biased region" description="Basic and acidic residues" evidence="1">
    <location>
        <begin position="61"/>
        <end position="82"/>
    </location>
</feature>
<keyword evidence="3" id="KW-1185">Reference proteome</keyword>
<feature type="compositionally biased region" description="Basic and acidic residues" evidence="1">
    <location>
        <begin position="118"/>
        <end position="133"/>
    </location>
</feature>
<accession>A0A1R1YEI0</accession>